<evidence type="ECO:0000313" key="2">
    <source>
        <dbReference type="Proteomes" id="UP000187203"/>
    </source>
</evidence>
<sequence>MTMIMDKDSDSFKVLDDGKRILDGSPLKKFKLKGTKKIMIRLRPIDSEYACEEL</sequence>
<dbReference type="AlphaFoldDB" id="A0A1R3G1N3"/>
<organism evidence="1 2">
    <name type="scientific">Corchorus olitorius</name>
    <dbReference type="NCBI Taxonomy" id="93759"/>
    <lineage>
        <taxon>Eukaryota</taxon>
        <taxon>Viridiplantae</taxon>
        <taxon>Streptophyta</taxon>
        <taxon>Embryophyta</taxon>
        <taxon>Tracheophyta</taxon>
        <taxon>Spermatophyta</taxon>
        <taxon>Magnoliopsida</taxon>
        <taxon>eudicotyledons</taxon>
        <taxon>Gunneridae</taxon>
        <taxon>Pentapetalae</taxon>
        <taxon>rosids</taxon>
        <taxon>malvids</taxon>
        <taxon>Malvales</taxon>
        <taxon>Malvaceae</taxon>
        <taxon>Grewioideae</taxon>
        <taxon>Apeibeae</taxon>
        <taxon>Corchorus</taxon>
    </lineage>
</organism>
<dbReference type="EMBL" id="AWUE01023989">
    <property type="protein sequence ID" value="OMO51950.1"/>
    <property type="molecule type" value="Genomic_DNA"/>
</dbReference>
<protein>
    <submittedName>
        <fullName evidence="1">Uncharacterized protein</fullName>
    </submittedName>
</protein>
<keyword evidence="2" id="KW-1185">Reference proteome</keyword>
<accession>A0A1R3G1N3</accession>
<name>A0A1R3G1N3_9ROSI</name>
<dbReference type="Proteomes" id="UP000187203">
    <property type="component" value="Unassembled WGS sequence"/>
</dbReference>
<evidence type="ECO:0000313" key="1">
    <source>
        <dbReference type="EMBL" id="OMO51950.1"/>
    </source>
</evidence>
<gene>
    <name evidence="1" type="ORF">COLO4_37454</name>
</gene>
<reference evidence="2" key="1">
    <citation type="submission" date="2013-09" db="EMBL/GenBank/DDBJ databases">
        <title>Corchorus olitorius genome sequencing.</title>
        <authorList>
            <person name="Alam M."/>
            <person name="Haque M.S."/>
            <person name="Islam M.S."/>
            <person name="Emdad E.M."/>
            <person name="Islam M.M."/>
            <person name="Ahmed B."/>
            <person name="Halim A."/>
            <person name="Hossen Q.M.M."/>
            <person name="Hossain M.Z."/>
            <person name="Ahmed R."/>
            <person name="Khan M.M."/>
            <person name="Islam R."/>
            <person name="Rashid M.M."/>
            <person name="Khan S.A."/>
            <person name="Rahman M.S."/>
            <person name="Alam M."/>
            <person name="Yahiya A.S."/>
            <person name="Khan M.S."/>
            <person name="Azam M.S."/>
            <person name="Haque T."/>
            <person name="Lashkar M.Z.H."/>
            <person name="Akhand A.I."/>
            <person name="Morshed G."/>
            <person name="Roy S."/>
            <person name="Uddin K.S."/>
            <person name="Rabeya T."/>
            <person name="Hossain A.S."/>
            <person name="Chowdhury A."/>
            <person name="Snigdha A.R."/>
            <person name="Mortoza M.S."/>
            <person name="Matin S.A."/>
            <person name="Hoque S.M.E."/>
            <person name="Islam M.K."/>
            <person name="Roy D.K."/>
            <person name="Haider R."/>
            <person name="Moosa M.M."/>
            <person name="Elias S.M."/>
            <person name="Hasan A.M."/>
            <person name="Jahan S."/>
            <person name="Shafiuddin M."/>
            <person name="Mahmood N."/>
            <person name="Shommy N.S."/>
        </authorList>
    </citation>
    <scope>NUCLEOTIDE SEQUENCE [LARGE SCALE GENOMIC DNA]</scope>
    <source>
        <strain evidence="2">cv. O-4</strain>
    </source>
</reference>
<proteinExistence type="predicted"/>
<comment type="caution">
    <text evidence="1">The sequence shown here is derived from an EMBL/GenBank/DDBJ whole genome shotgun (WGS) entry which is preliminary data.</text>
</comment>